<evidence type="ECO:0000313" key="3">
    <source>
        <dbReference type="Proteomes" id="UP000799770"/>
    </source>
</evidence>
<keyword evidence="3" id="KW-1185">Reference proteome</keyword>
<reference evidence="2" key="1">
    <citation type="journal article" date="2020" name="Stud. Mycol.">
        <title>101 Dothideomycetes genomes: a test case for predicting lifestyles and emergence of pathogens.</title>
        <authorList>
            <person name="Haridas S."/>
            <person name="Albert R."/>
            <person name="Binder M."/>
            <person name="Bloem J."/>
            <person name="Labutti K."/>
            <person name="Salamov A."/>
            <person name="Andreopoulos B."/>
            <person name="Baker S."/>
            <person name="Barry K."/>
            <person name="Bills G."/>
            <person name="Bluhm B."/>
            <person name="Cannon C."/>
            <person name="Castanera R."/>
            <person name="Culley D."/>
            <person name="Daum C."/>
            <person name="Ezra D."/>
            <person name="Gonzalez J."/>
            <person name="Henrissat B."/>
            <person name="Kuo A."/>
            <person name="Liang C."/>
            <person name="Lipzen A."/>
            <person name="Lutzoni F."/>
            <person name="Magnuson J."/>
            <person name="Mondo S."/>
            <person name="Nolan M."/>
            <person name="Ohm R."/>
            <person name="Pangilinan J."/>
            <person name="Park H.-J."/>
            <person name="Ramirez L."/>
            <person name="Alfaro M."/>
            <person name="Sun H."/>
            <person name="Tritt A."/>
            <person name="Yoshinaga Y."/>
            <person name="Zwiers L.-H."/>
            <person name="Turgeon B."/>
            <person name="Goodwin S."/>
            <person name="Spatafora J."/>
            <person name="Crous P."/>
            <person name="Grigoriev I."/>
        </authorList>
    </citation>
    <scope>NUCLEOTIDE SEQUENCE</scope>
    <source>
        <strain evidence="2">CBS 627.86</strain>
    </source>
</reference>
<gene>
    <name evidence="2" type="ORF">BDV96DRAFT_651611</name>
</gene>
<dbReference type="Proteomes" id="UP000799770">
    <property type="component" value="Unassembled WGS sequence"/>
</dbReference>
<feature type="region of interest" description="Disordered" evidence="1">
    <location>
        <begin position="1"/>
        <end position="34"/>
    </location>
</feature>
<dbReference type="AlphaFoldDB" id="A0A6A5YRH5"/>
<protein>
    <submittedName>
        <fullName evidence="2">Uncharacterized protein</fullName>
    </submittedName>
</protein>
<feature type="compositionally biased region" description="Basic and acidic residues" evidence="1">
    <location>
        <begin position="12"/>
        <end position="26"/>
    </location>
</feature>
<proteinExistence type="predicted"/>
<evidence type="ECO:0000313" key="2">
    <source>
        <dbReference type="EMBL" id="KAF2109630.1"/>
    </source>
</evidence>
<sequence>MNACPSNAPQEPCRKDGPPNKRAHDEDPSDLPPQKLAKSVTLRDLFTQTPEEIRQELFEHADFDLCKFLTTCSSTLYESVSNRVFRCLSIVVRDVTGPNSRLPELTERSKRRINTFTKELSMSVSDKQEDLNYALDVITEVDDKKIKAIRFPRGSFAGTAILHRLGQVFLNQKMFRHVQFPLFSPSTLDKKRNVNRKNKEYKLGNPPYLSQYAAVLTLQLGKGGSRKIVIEIGSTTFNGTRMHDVRTLLKTLGQEVHVIGLSLEFRYNHEGNRSIALFLEELNLDSATAFQITDLRLVNIDFRAEEMNVDELKLLDLSLLEKLEVTDCRHVAYLTQHLMEKKIALKEFSLRTFSVNYSADDGQWLINFLKCFSGLVDLSVQLLDFGNISFLELLRTHTDTIRSARFRIGAENPEDAGFQSLTALCPNLETLGFQFTPLTSALTFGPSQLSNTEFNLPLTKLAGEMAKLPALKSIELYAPFHNEFEEIHRYPPSDFMKYFDRRTSTIEHEKITVQCIDDVIQGCDVSTVQSITLMEYYQIYLNTSLHVDTDVEYRTFLLSEQRKGERVWSKVTERK</sequence>
<organism evidence="2 3">
    <name type="scientific">Lophiotrema nucula</name>
    <dbReference type="NCBI Taxonomy" id="690887"/>
    <lineage>
        <taxon>Eukaryota</taxon>
        <taxon>Fungi</taxon>
        <taxon>Dikarya</taxon>
        <taxon>Ascomycota</taxon>
        <taxon>Pezizomycotina</taxon>
        <taxon>Dothideomycetes</taxon>
        <taxon>Pleosporomycetidae</taxon>
        <taxon>Pleosporales</taxon>
        <taxon>Lophiotremataceae</taxon>
        <taxon>Lophiotrema</taxon>
    </lineage>
</organism>
<dbReference type="InterPro" id="IPR032675">
    <property type="entry name" value="LRR_dom_sf"/>
</dbReference>
<dbReference type="Gene3D" id="3.80.10.10">
    <property type="entry name" value="Ribonuclease Inhibitor"/>
    <property type="match status" value="1"/>
</dbReference>
<dbReference type="EMBL" id="ML977341">
    <property type="protein sequence ID" value="KAF2109630.1"/>
    <property type="molecule type" value="Genomic_DNA"/>
</dbReference>
<dbReference type="SUPFAM" id="SSF52047">
    <property type="entry name" value="RNI-like"/>
    <property type="match status" value="1"/>
</dbReference>
<name>A0A6A5YRH5_9PLEO</name>
<accession>A0A6A5YRH5</accession>
<evidence type="ECO:0000256" key="1">
    <source>
        <dbReference type="SAM" id="MobiDB-lite"/>
    </source>
</evidence>